<name>A0A0H2SG62_9AGAM</name>
<dbReference type="InParanoid" id="A0A0H2SG62"/>
<evidence type="ECO:0000313" key="2">
    <source>
        <dbReference type="Proteomes" id="UP000053477"/>
    </source>
</evidence>
<dbReference type="EMBL" id="KQ085921">
    <property type="protein sequence ID" value="KLO16036.1"/>
    <property type="molecule type" value="Genomic_DNA"/>
</dbReference>
<sequence>MAQKTLDELFGRENFYAPATNAIADYESNCTLHSIYDRKIKEYALVISMGENVTPSASGSGNIWV</sequence>
<proteinExistence type="predicted"/>
<accession>A0A0H2SG62</accession>
<evidence type="ECO:0000313" key="1">
    <source>
        <dbReference type="EMBL" id="KLO16036.1"/>
    </source>
</evidence>
<dbReference type="Proteomes" id="UP000053477">
    <property type="component" value="Unassembled WGS sequence"/>
</dbReference>
<dbReference type="AlphaFoldDB" id="A0A0H2SG62"/>
<protein>
    <submittedName>
        <fullName evidence="1">Uncharacterized protein</fullName>
    </submittedName>
</protein>
<gene>
    <name evidence="1" type="ORF">SCHPADRAFT_901854</name>
</gene>
<organism evidence="1 2">
    <name type="scientific">Schizopora paradoxa</name>
    <dbReference type="NCBI Taxonomy" id="27342"/>
    <lineage>
        <taxon>Eukaryota</taxon>
        <taxon>Fungi</taxon>
        <taxon>Dikarya</taxon>
        <taxon>Basidiomycota</taxon>
        <taxon>Agaricomycotina</taxon>
        <taxon>Agaricomycetes</taxon>
        <taxon>Hymenochaetales</taxon>
        <taxon>Schizoporaceae</taxon>
        <taxon>Schizopora</taxon>
    </lineage>
</organism>
<reference evidence="1 2" key="1">
    <citation type="submission" date="2015-04" db="EMBL/GenBank/DDBJ databases">
        <title>Complete genome sequence of Schizopora paradoxa KUC8140, a cosmopolitan wood degrader in East Asia.</title>
        <authorList>
            <consortium name="DOE Joint Genome Institute"/>
            <person name="Min B."/>
            <person name="Park H."/>
            <person name="Jang Y."/>
            <person name="Kim J.-J."/>
            <person name="Kim K.H."/>
            <person name="Pangilinan J."/>
            <person name="Lipzen A."/>
            <person name="Riley R."/>
            <person name="Grigoriev I.V."/>
            <person name="Spatafora J.W."/>
            <person name="Choi I.-G."/>
        </authorList>
    </citation>
    <scope>NUCLEOTIDE SEQUENCE [LARGE SCALE GENOMIC DNA]</scope>
    <source>
        <strain evidence="1 2">KUC8140</strain>
    </source>
</reference>
<keyword evidence="2" id="KW-1185">Reference proteome</keyword>